<keyword evidence="6" id="KW-1185">Reference proteome</keyword>
<dbReference type="PANTHER" id="PTHR42800">
    <property type="entry name" value="EXOINULINASE INUD (AFU_ORTHOLOGUE AFUA_5G00480)"/>
    <property type="match status" value="1"/>
</dbReference>
<sequence length="397" mass="44256">MDAFRRFRPISHFIAPHSWSNDPCGALYIPETQDYLLCYQWNPGTTVGGNCAWGMARSKDLTIWEDCPPALWNGTTYDRLGVFSGSIVSRVIQGQRTLFLFYTSVSALPIHWSKPYLQGCESQSVAISTDYGRSWHRSSANPLISAPPRESATTGWRDPFVSQWPSMSTLLGRDHKTNYMMIASGERDVGPQLHMYVSDDMVSWDYLSAVLGAQAGSNVSSNSSFSWGVNFECASFFTLGTTDYIIVGAEESNTSTRHNGHYLLWLSGTLVLRDGKPRFEVISHGVLDSGLLELFQLSRPIEDVGSSQQWTVDEPSGQMTTLGIRPAPQVTALRSPTFSSLETFNMIQSTNFEVEAQFSNLSGNETFIFNVRASPDFKEVSRIIVDLGKKQISIDRM</sequence>
<dbReference type="InterPro" id="IPR001362">
    <property type="entry name" value="Glyco_hydro_32"/>
</dbReference>
<keyword evidence="2" id="KW-0378">Hydrolase</keyword>
<name>A0ABP0CKP8_9PEZI</name>
<protein>
    <recommendedName>
        <fullName evidence="4">Glycosyl hydrolase family 32 N-terminal domain-containing protein</fullName>
    </recommendedName>
</protein>
<dbReference type="SUPFAM" id="SSF75005">
    <property type="entry name" value="Arabinanase/levansucrase/invertase"/>
    <property type="match status" value="1"/>
</dbReference>
<dbReference type="SMART" id="SM00640">
    <property type="entry name" value="Glyco_32"/>
    <property type="match status" value="1"/>
</dbReference>
<gene>
    <name evidence="5" type="ORF">SCUCBS95973_008333</name>
</gene>
<dbReference type="InterPro" id="IPR023296">
    <property type="entry name" value="Glyco_hydro_beta-prop_sf"/>
</dbReference>
<dbReference type="CDD" id="cd18621">
    <property type="entry name" value="GH32_XdINV-like"/>
    <property type="match status" value="1"/>
</dbReference>
<evidence type="ECO:0000259" key="4">
    <source>
        <dbReference type="Pfam" id="PF00251"/>
    </source>
</evidence>
<comment type="caution">
    <text evidence="5">The sequence shown here is derived from an EMBL/GenBank/DDBJ whole genome shotgun (WGS) entry which is preliminary data.</text>
</comment>
<comment type="similarity">
    <text evidence="1">Belongs to the glycosyl hydrolase 32 family.</text>
</comment>
<dbReference type="EMBL" id="CAWUHB010000067">
    <property type="protein sequence ID" value="CAK7232659.1"/>
    <property type="molecule type" value="Genomic_DNA"/>
</dbReference>
<organism evidence="5 6">
    <name type="scientific">Sporothrix curviconia</name>
    <dbReference type="NCBI Taxonomy" id="1260050"/>
    <lineage>
        <taxon>Eukaryota</taxon>
        <taxon>Fungi</taxon>
        <taxon>Dikarya</taxon>
        <taxon>Ascomycota</taxon>
        <taxon>Pezizomycotina</taxon>
        <taxon>Sordariomycetes</taxon>
        <taxon>Sordariomycetidae</taxon>
        <taxon>Ophiostomatales</taxon>
        <taxon>Ophiostomataceae</taxon>
        <taxon>Sporothrix</taxon>
    </lineage>
</organism>
<evidence type="ECO:0000313" key="6">
    <source>
        <dbReference type="Proteomes" id="UP001642405"/>
    </source>
</evidence>
<accession>A0ABP0CKP8</accession>
<evidence type="ECO:0000313" key="5">
    <source>
        <dbReference type="EMBL" id="CAK7232659.1"/>
    </source>
</evidence>
<evidence type="ECO:0000256" key="2">
    <source>
        <dbReference type="ARBA" id="ARBA00022801"/>
    </source>
</evidence>
<feature type="domain" description="Glycosyl hydrolase family 32 N-terminal" evidence="4">
    <location>
        <begin position="12"/>
        <end position="253"/>
    </location>
</feature>
<proteinExistence type="inferred from homology"/>
<dbReference type="Proteomes" id="UP001642405">
    <property type="component" value="Unassembled WGS sequence"/>
</dbReference>
<keyword evidence="3" id="KW-0326">Glycosidase</keyword>
<evidence type="ECO:0000256" key="3">
    <source>
        <dbReference type="ARBA" id="ARBA00023295"/>
    </source>
</evidence>
<dbReference type="InterPro" id="IPR013148">
    <property type="entry name" value="Glyco_hydro_32_N"/>
</dbReference>
<dbReference type="PANTHER" id="PTHR42800:SF3">
    <property type="entry name" value="GLYCOSYL HYDROLASE FAMILY 32 N-TERMINAL DOMAIN-CONTAINING PROTEIN"/>
    <property type="match status" value="1"/>
</dbReference>
<evidence type="ECO:0000256" key="1">
    <source>
        <dbReference type="ARBA" id="ARBA00009902"/>
    </source>
</evidence>
<reference evidence="5 6" key="1">
    <citation type="submission" date="2024-01" db="EMBL/GenBank/DDBJ databases">
        <authorList>
            <person name="Allen C."/>
            <person name="Tagirdzhanova G."/>
        </authorList>
    </citation>
    <scope>NUCLEOTIDE SEQUENCE [LARGE SCALE GENOMIC DNA]</scope>
</reference>
<dbReference type="Pfam" id="PF00251">
    <property type="entry name" value="Glyco_hydro_32N"/>
    <property type="match status" value="1"/>
</dbReference>
<dbReference type="Gene3D" id="2.115.10.20">
    <property type="entry name" value="Glycosyl hydrolase domain, family 43"/>
    <property type="match status" value="1"/>
</dbReference>